<accession>A0A1I6HPU6</accession>
<dbReference type="Pfam" id="PF01844">
    <property type="entry name" value="HNH"/>
    <property type="match status" value="1"/>
</dbReference>
<proteinExistence type="predicted"/>
<evidence type="ECO:0000259" key="1">
    <source>
        <dbReference type="SMART" id="SM00507"/>
    </source>
</evidence>
<keyword evidence="2" id="KW-0255">Endonuclease</keyword>
<dbReference type="InterPro" id="IPR052892">
    <property type="entry name" value="NA-targeting_endonuclease"/>
</dbReference>
<dbReference type="InterPro" id="IPR003615">
    <property type="entry name" value="HNH_nuc"/>
</dbReference>
<dbReference type="EMBL" id="FOYX01000001">
    <property type="protein sequence ID" value="SFR56408.1"/>
    <property type="molecule type" value="Genomic_DNA"/>
</dbReference>
<keyword evidence="2" id="KW-0378">Hydrolase</keyword>
<dbReference type="GO" id="GO:0003676">
    <property type="term" value="F:nucleic acid binding"/>
    <property type="evidence" value="ECO:0007669"/>
    <property type="project" value="InterPro"/>
</dbReference>
<protein>
    <submittedName>
        <fullName evidence="2">HNH endonuclease</fullName>
    </submittedName>
</protein>
<dbReference type="CDD" id="cd00085">
    <property type="entry name" value="HNHc"/>
    <property type="match status" value="1"/>
</dbReference>
<dbReference type="STRING" id="440514.SAMN04488010_0585"/>
<organism evidence="2 3">
    <name type="scientific">Maribacter stanieri</name>
    <dbReference type="NCBI Taxonomy" id="440514"/>
    <lineage>
        <taxon>Bacteria</taxon>
        <taxon>Pseudomonadati</taxon>
        <taxon>Bacteroidota</taxon>
        <taxon>Flavobacteriia</taxon>
        <taxon>Flavobacteriales</taxon>
        <taxon>Flavobacteriaceae</taxon>
        <taxon>Maribacter</taxon>
    </lineage>
</organism>
<dbReference type="PANTHER" id="PTHR33877:SF2">
    <property type="entry name" value="OS07G0170200 PROTEIN"/>
    <property type="match status" value="1"/>
</dbReference>
<evidence type="ECO:0000313" key="2">
    <source>
        <dbReference type="EMBL" id="SFR56408.1"/>
    </source>
</evidence>
<keyword evidence="3" id="KW-1185">Reference proteome</keyword>
<dbReference type="GO" id="GO:0008270">
    <property type="term" value="F:zinc ion binding"/>
    <property type="evidence" value="ECO:0007669"/>
    <property type="project" value="InterPro"/>
</dbReference>
<dbReference type="SMART" id="SM00507">
    <property type="entry name" value="HNHc"/>
    <property type="match status" value="1"/>
</dbReference>
<dbReference type="PANTHER" id="PTHR33877">
    <property type="entry name" value="SLL1193 PROTEIN"/>
    <property type="match status" value="1"/>
</dbReference>
<feature type="domain" description="HNH nuclease" evidence="1">
    <location>
        <begin position="10"/>
        <end position="63"/>
    </location>
</feature>
<dbReference type="GO" id="GO:0004519">
    <property type="term" value="F:endonuclease activity"/>
    <property type="evidence" value="ECO:0007669"/>
    <property type="project" value="UniProtKB-KW"/>
</dbReference>
<dbReference type="Gene3D" id="1.10.30.50">
    <property type="match status" value="1"/>
</dbReference>
<dbReference type="Proteomes" id="UP000199462">
    <property type="component" value="Unassembled WGS sequence"/>
</dbReference>
<dbReference type="RefSeq" id="WP_091901322.1">
    <property type="nucleotide sequence ID" value="NZ_FOYX01000001.1"/>
</dbReference>
<dbReference type="AlphaFoldDB" id="A0A1I6HPU6"/>
<reference evidence="3" key="1">
    <citation type="submission" date="2016-10" db="EMBL/GenBank/DDBJ databases">
        <authorList>
            <person name="Varghese N."/>
            <person name="Submissions S."/>
        </authorList>
    </citation>
    <scope>NUCLEOTIDE SEQUENCE [LARGE SCALE GENOMIC DNA]</scope>
    <source>
        <strain evidence="3">DSM 19891</strain>
    </source>
</reference>
<keyword evidence="2" id="KW-0540">Nuclease</keyword>
<dbReference type="InterPro" id="IPR002711">
    <property type="entry name" value="HNH"/>
</dbReference>
<name>A0A1I6HPU6_9FLAO</name>
<gene>
    <name evidence="2" type="ORF">SAMN04488010_0585</name>
</gene>
<sequence length="417" mass="48503">MAKRKSLTKKTRFEVFKRDKFQCQYCGNTAPEVVLNVDHIDPVANGGTNELINLITSCFDCNQGKKARLLNDDTVVKKQRKQMELIQERREQLELMLDWKKSLTEFEDEKVTMVSDYWASMMNPYSLNESGLKSLEKLIKKFPIEDILESIDIANKKYLTFDDEGKITKESVEEAFDKVGGICALKNMPELKQKMAYIKGICRNRFSYWDNRKGSIILNNYVSALKGAGWSDEKITEDLEKEVMPKSKEFKNWTQWRELLEKWTDDVINWSNEPKQDAEPVKPKEFELETLETYANVTVGESEDKIQVLEYFGKAFPKFNSKDFRKSVLKESLIVLNANGVEKEDVAEFTQNSDSLTYFEINEPFPENLGFLMVLETSALECMINLFDSFNISSDYYSEKDRKILRMLIKERINSIA</sequence>
<evidence type="ECO:0000313" key="3">
    <source>
        <dbReference type="Proteomes" id="UP000199462"/>
    </source>
</evidence>